<dbReference type="PANTHER" id="PTHR15572">
    <property type="entry name" value="GLIOMA TUMOR SUPPRESSOR CANDIDATE REGION GENE 1"/>
    <property type="match status" value="1"/>
</dbReference>
<dbReference type="InterPro" id="IPR052438">
    <property type="entry name" value="Chromatin_remod/trans_coact"/>
</dbReference>
<name>A0A6N2LBT5_SALVM</name>
<feature type="domain" description="GLTSCR protein conserved" evidence="2">
    <location>
        <begin position="217"/>
        <end position="314"/>
    </location>
</feature>
<reference evidence="3" key="1">
    <citation type="submission" date="2019-03" db="EMBL/GenBank/DDBJ databases">
        <authorList>
            <person name="Mank J."/>
            <person name="Almeida P."/>
        </authorList>
    </citation>
    <scope>NUCLEOTIDE SEQUENCE</scope>
    <source>
        <strain evidence="3">78183</strain>
    </source>
</reference>
<protein>
    <recommendedName>
        <fullName evidence="2">GLTSCR protein conserved domain-containing protein</fullName>
    </recommendedName>
</protein>
<organism evidence="3">
    <name type="scientific">Salix viminalis</name>
    <name type="common">Common osier</name>
    <name type="synonym">Basket willow</name>
    <dbReference type="NCBI Taxonomy" id="40686"/>
    <lineage>
        <taxon>Eukaryota</taxon>
        <taxon>Viridiplantae</taxon>
        <taxon>Streptophyta</taxon>
        <taxon>Embryophyta</taxon>
        <taxon>Tracheophyta</taxon>
        <taxon>Spermatophyta</taxon>
        <taxon>Magnoliopsida</taxon>
        <taxon>eudicotyledons</taxon>
        <taxon>Gunneridae</taxon>
        <taxon>Pentapetalae</taxon>
        <taxon>rosids</taxon>
        <taxon>fabids</taxon>
        <taxon>Malpighiales</taxon>
        <taxon>Salicaceae</taxon>
        <taxon>Saliceae</taxon>
        <taxon>Salix</taxon>
    </lineage>
</organism>
<dbReference type="AlphaFoldDB" id="A0A6N2LBT5"/>
<sequence>METDMELQQQLLLQQQQSLLLQQLTKQAQQQQATITRFPSNIDAHLRPPPIHRPLTLHQKNPSPSHVPVPIPNLQQQQGSDLGKNVQHSQQQQKGVQVNQVELQMAYQDAWHVCHPDFKRPFSSLEDACERFPNKLEIEIGYKRMSVETVKEKKEEMRDKRMMQRMSVWTVKEKRCRDEGEEDDADDECGDCEEEKRMMQMMREKRMMQRMSVWFVESAYILLLPYHVIADYEAEEDDRILDADTTGQMPSRSQQWDHNIAAKVAEFIGTFEKQALAFNIITRKRALGEFRSEERLMIEQALLQEEKRLLLDLKAKMDVKEKASREAQLRMTAMVQAEQARAETHALAEILSRAPIRASALGSQGNSV</sequence>
<evidence type="ECO:0000256" key="1">
    <source>
        <dbReference type="SAM" id="MobiDB-lite"/>
    </source>
</evidence>
<evidence type="ECO:0000313" key="3">
    <source>
        <dbReference type="EMBL" id="VFU38483.1"/>
    </source>
</evidence>
<proteinExistence type="predicted"/>
<dbReference type="Pfam" id="PF15249">
    <property type="entry name" value="GLTSCR1"/>
    <property type="match status" value="1"/>
</dbReference>
<dbReference type="GO" id="GO:0045893">
    <property type="term" value="P:positive regulation of DNA-templated transcription"/>
    <property type="evidence" value="ECO:0007669"/>
    <property type="project" value="TreeGrafter"/>
</dbReference>
<dbReference type="EMBL" id="CAADRP010001424">
    <property type="protein sequence ID" value="VFU38483.1"/>
    <property type="molecule type" value="Genomic_DNA"/>
</dbReference>
<feature type="compositionally biased region" description="Low complexity" evidence="1">
    <location>
        <begin position="83"/>
        <end position="95"/>
    </location>
</feature>
<accession>A0A6N2LBT5</accession>
<dbReference type="GO" id="GO:0016514">
    <property type="term" value="C:SWI/SNF complex"/>
    <property type="evidence" value="ECO:0007669"/>
    <property type="project" value="TreeGrafter"/>
</dbReference>
<gene>
    <name evidence="3" type="ORF">SVIM_LOCUS210010</name>
</gene>
<dbReference type="PANTHER" id="PTHR15572:SF0">
    <property type="entry name" value="GLUTAMINE-RICH PROTEIN-RELATED"/>
    <property type="match status" value="1"/>
</dbReference>
<feature type="region of interest" description="Disordered" evidence="1">
    <location>
        <begin position="38"/>
        <end position="95"/>
    </location>
</feature>
<dbReference type="InterPro" id="IPR015671">
    <property type="entry name" value="GSCR1_dom"/>
</dbReference>
<evidence type="ECO:0000259" key="2">
    <source>
        <dbReference type="Pfam" id="PF15249"/>
    </source>
</evidence>